<organism evidence="1 2">
    <name type="scientific">Shinella fusca</name>
    <dbReference type="NCBI Taxonomy" id="544480"/>
    <lineage>
        <taxon>Bacteria</taxon>
        <taxon>Pseudomonadati</taxon>
        <taxon>Pseudomonadota</taxon>
        <taxon>Alphaproteobacteria</taxon>
        <taxon>Hyphomicrobiales</taxon>
        <taxon>Rhizobiaceae</taxon>
        <taxon>Shinella</taxon>
    </lineage>
</organism>
<evidence type="ECO:0000313" key="2">
    <source>
        <dbReference type="Proteomes" id="UP000535406"/>
    </source>
</evidence>
<evidence type="ECO:0000313" key="1">
    <source>
        <dbReference type="EMBL" id="MBB5041889.1"/>
    </source>
</evidence>
<sequence>MKQMAEVASNAPLLLVDDLARGRDEHGRPVPVPMLPSEVIRIETAMYLAGVSDKTIRDWAHRDGIGRQAGKHSPLQVSAPALLMKIDGQAATLERFRAGEREHPAVAFYLKRSIAVLGALARGEGR</sequence>
<name>A0A7W7YT41_9HYPH</name>
<proteinExistence type="predicted"/>
<keyword evidence="2" id="KW-1185">Reference proteome</keyword>
<dbReference type="Proteomes" id="UP000535406">
    <property type="component" value="Unassembled WGS sequence"/>
</dbReference>
<reference evidence="1 2" key="1">
    <citation type="submission" date="2020-08" db="EMBL/GenBank/DDBJ databases">
        <title>Genomic Encyclopedia of Type Strains, Phase IV (KMG-IV): sequencing the most valuable type-strain genomes for metagenomic binning, comparative biology and taxonomic classification.</title>
        <authorList>
            <person name="Goeker M."/>
        </authorList>
    </citation>
    <scope>NUCLEOTIDE SEQUENCE [LARGE SCALE GENOMIC DNA]</scope>
    <source>
        <strain evidence="1 2">DSM 21319</strain>
    </source>
</reference>
<dbReference type="RefSeq" id="WP_184141978.1">
    <property type="nucleotide sequence ID" value="NZ_JACHIK010000003.1"/>
</dbReference>
<dbReference type="AlphaFoldDB" id="A0A7W7YT41"/>
<comment type="caution">
    <text evidence="1">The sequence shown here is derived from an EMBL/GenBank/DDBJ whole genome shotgun (WGS) entry which is preliminary data.</text>
</comment>
<dbReference type="EMBL" id="JACHIK010000003">
    <property type="protein sequence ID" value="MBB5041889.1"/>
    <property type="molecule type" value="Genomic_DNA"/>
</dbReference>
<accession>A0A7W7YT41</accession>
<protein>
    <submittedName>
        <fullName evidence="1">Uncharacterized protein</fullName>
    </submittedName>
</protein>
<gene>
    <name evidence="1" type="ORF">HNQ66_001272</name>
</gene>